<sequence>MSGEYQVRPEAIRRFAATAEQRADRLREIRGQLGAHQLSQGSFGRLPESDELYAEYQERAEVGVSNLGTAAESMARLAEHVEGVARNYEGVEEGLSGNLQGMTQGLGG</sequence>
<name>A0A7W7SGY2_9ACTN</name>
<reference evidence="1 2" key="1">
    <citation type="submission" date="2020-08" db="EMBL/GenBank/DDBJ databases">
        <title>Sequencing the genomes of 1000 actinobacteria strains.</title>
        <authorList>
            <person name="Klenk H.-P."/>
        </authorList>
    </citation>
    <scope>NUCLEOTIDE SEQUENCE [LARGE SCALE GENOMIC DNA]</scope>
    <source>
        <strain evidence="1 2">DSM 44786</strain>
    </source>
</reference>
<comment type="caution">
    <text evidence="1">The sequence shown here is derived from an EMBL/GenBank/DDBJ whole genome shotgun (WGS) entry which is preliminary data.</text>
</comment>
<dbReference type="Proteomes" id="UP000573327">
    <property type="component" value="Unassembled WGS sequence"/>
</dbReference>
<organism evidence="1 2">
    <name type="scientific">Kitasatospora gansuensis</name>
    <dbReference type="NCBI Taxonomy" id="258050"/>
    <lineage>
        <taxon>Bacteria</taxon>
        <taxon>Bacillati</taxon>
        <taxon>Actinomycetota</taxon>
        <taxon>Actinomycetes</taxon>
        <taxon>Kitasatosporales</taxon>
        <taxon>Streptomycetaceae</taxon>
        <taxon>Kitasatospora</taxon>
    </lineage>
</organism>
<proteinExistence type="predicted"/>
<accession>A0A7W7SGY2</accession>
<gene>
    <name evidence="1" type="ORF">F4556_005682</name>
</gene>
<evidence type="ECO:0000313" key="1">
    <source>
        <dbReference type="EMBL" id="MBB4950147.1"/>
    </source>
</evidence>
<evidence type="ECO:0000313" key="2">
    <source>
        <dbReference type="Proteomes" id="UP000573327"/>
    </source>
</evidence>
<dbReference type="EMBL" id="JACHJR010000001">
    <property type="protein sequence ID" value="MBB4950147.1"/>
    <property type="molecule type" value="Genomic_DNA"/>
</dbReference>
<protein>
    <recommendedName>
        <fullName evidence="3">PE domain-containing protein</fullName>
    </recommendedName>
</protein>
<keyword evidence="2" id="KW-1185">Reference proteome</keyword>
<evidence type="ECO:0008006" key="3">
    <source>
        <dbReference type="Google" id="ProtNLM"/>
    </source>
</evidence>
<dbReference type="RefSeq" id="WP_184921080.1">
    <property type="nucleotide sequence ID" value="NZ_JACHJR010000001.1"/>
</dbReference>
<dbReference type="AlphaFoldDB" id="A0A7W7SGY2"/>